<keyword evidence="3" id="KW-1185">Reference proteome</keyword>
<evidence type="ECO:0000313" key="2">
    <source>
        <dbReference type="EMBL" id="OOS02745.1"/>
    </source>
</evidence>
<feature type="compositionally biased region" description="Polar residues" evidence="1">
    <location>
        <begin position="519"/>
        <end position="537"/>
    </location>
</feature>
<feature type="region of interest" description="Disordered" evidence="1">
    <location>
        <begin position="3146"/>
        <end position="3165"/>
    </location>
</feature>
<feature type="compositionally biased region" description="Gly residues" evidence="1">
    <location>
        <begin position="1408"/>
        <end position="1422"/>
    </location>
</feature>
<accession>A0A1T0AXX1</accession>
<feature type="region of interest" description="Disordered" evidence="1">
    <location>
        <begin position="2003"/>
        <end position="2024"/>
    </location>
</feature>
<feature type="compositionally biased region" description="Gly residues" evidence="1">
    <location>
        <begin position="1432"/>
        <end position="1445"/>
    </location>
</feature>
<feature type="compositionally biased region" description="Low complexity" evidence="1">
    <location>
        <begin position="1750"/>
        <end position="1759"/>
    </location>
</feature>
<feature type="compositionally biased region" description="Basic and acidic residues" evidence="1">
    <location>
        <begin position="998"/>
        <end position="1009"/>
    </location>
</feature>
<sequence length="4817" mass="506102">MAIQLKMHTKDGNLSIVNIDINPHSATVVTHPKTEVMFELIDTETQLGPEKIRAKRVGNDLHIFIDEDNQVDLIIQEYYSYEPLSSIVGVREDGLFHPYFAENGNLIESIPTLGEDVLAEQVLTLEGAQNTSFFSWKSLLGFLGSSLGMYLAYVFPRDGKGKPVLELDIFPSKNAKGELTGGLTLKVNPKVDTYEITFTPEGKTDPITLVYKQKDGIFTLVTDISHLGLTEQPPKFFLNKGIVEFAPNLFKDNANVSIKAIDAAGLTNEKTLAAPFDQTAQITLNSVIEKDRNGDGISDALTLSGKVTKGATVSVYDKNGNKIAEFIADNTGAAGDLKDWTLKVALDSNNPARDSLEDLTLVVTEPHHNPSSLPLSNVPKENISVEAKAVNNSVLETPVVSAGKLTQAQKDSAGTNNIDDTDHVLNVTFPTGNNAKNEKNKVDSVTLEIIKSDNSTVKVTISKDQNGNFTKPDNTADANGVIKAIIPTENGFIAVLDDTKAPNGSKVVVISHDKDVDNNTENASRPSEPVSLNTANGTTTITTSTPTEKSKTPKFREKTDTLSPITEVKDESIDADNNPESFTAHVEDATPGATIGLYVKKEGSDPILIATVKADQSGKATIKATDLVRKDVDFKVGDKLVLQAFEPNKQPSDFSSEVVIPDVPNGKAGHPYDSITPASPEVYTNETLGDGGVRIVANNIKPFETLISKFEDEQGNKIELLLQPSADGSRLEVVNFLVTKTVTDKENKTVEITLRKNKGSNEWEAAKILKTNEQGVQENVTNSYEYKTKIDDANLPNIQLKVNGADVASRGNGTNTSVIDLNINGKTLVIAENSLKDNSPIDVSIEDLASNASPVITKITGYDEPTERTAEILSIKAVDTDKIANANPDLISITLAGGEGKAQENTNVIITDNKGNVLYNGKIDLNANLKDANGQDVLGTDGQPIKVFSKDNNGNITVNVQVNHNNPNPSSVSVQLQDEGKAPTNPVSTNVPAIAEGTEGHPNDKDAPVKPELSQTEEGVNIKFNPSTTDKITISVDGKPVVTYSKDPITGVMKADKEGFPDIPANKGDIHIPRGKLPESGKVSVNASDLAGNSTPSNEITLEAIKPQLPPVKLTETTSIDTDPVADPFPNRHIIKGEGGTPGATVIATNNKTGEEIGRGTVNQDGTFTIHTKDLPNGEVNGGSDISVSQDQEGMRASDPVVAPKDKNPITHIETTPPAKATETNTNDNNVDVVIAPDADKTKVEYTDASGNKHTATVTRQDDGTLKSDDSNVKVSRDENGHDVITVPAEATKPNTEVNVTSTDLAGNQGTTTTVITHGNTAQVQPTDSNTNNNGTGSNQNGNANVGAGNGSQPSTPTLTPPTLTNTEGTATGVTGSAGGATPVTPNTGNSGSTTPATPNAGNNQGAGTTGGVQGGTQGGATAGSPTDTTNQGGGSAGNNTGGAGSQPNVGGVVIQLPTNAQTGDKVKVTYQPPATENEPNPPRKEATVSKKEDGSWESNDPNVVVDKNKNTATINGTNVKDESIVTAETENKDGTERSPTVSITTGIDGDGKTVETTEKPKNMTLVALDTNGDGNPDEFTLTGEVGLDAQGKPNAQTVTVTIGNHSQTVNVGTDGKFTVSFTEGHGTGNSPEDFIKEGAEVKITAKAEGKNPSEETKLTIAKLTPMPNNAGETGENGADAGTGSTPSTGTNGGNASGSGTTDGNAGNNAGGSADNGSGSTSGNAGSTGTGGTSTGGSTPPTTGGGTGTAQGTNNGSNADGDNNTSVTHSTYTPPPAEPTLPTATINDLALKKVVDTDQPANGDFDQFVIGGTVSGATSGASVSIYDHKGNLLGSGNLDASGKFEITATENEGVDLEPKGGAENTLTIKVMENGKPTKETTFVLQETNNGNNNSLTKEYADKQSPEAAKPTANTIDGSVSITVPTNAATGDKITITLVETGAGKTQDGKDQTTTVTLTRNPDGSWSSDKPNVIPDLRDGENTINIPEGKVKDNTEVKTQVTDLAGNSSAESTATAGTDRTTHAPSNIVMTSVDLDSKANSSIEKVKIEGKVIGEPAGTTISIADKTGKVIGTATTTAPNAQGESTFSFIVYKKDQKNLDKDNTDQNINHGFVDTLEAGDQFSFTAKSGDKGDSPTATTAVVVALPTPEQGSDPKDLTPTNKEALSKAHPNDTSLETELQDGSFATFTAGSDGTQSAVVKLPKVSSEVRNAVLVFKKENGIDLIVSFYRDPNDTNNPKKWAMSEAGTTNGLTLTEGQNGDFPTVNVPATALKGTGTADERGKLSLTLLDEAGNTKKLESQVPADQKTHLKLISATAVDVGTGNNISDKQAEKAKIELEAEAGSSVTITITSDGKTLTKTFTVPESGNTITGSTGVALKQMTGNVGNPKTEANSNGDNETIYTLVVDVESKDATGSNAGFTLKPESKVDVVAKKANSADGVAKQDQLGAVPNGKAGHEGDNDSIGWSENGVTTNPISQGNFNDKGEVEAKIKTPTVTDVEEFSITFHKQNTTGPSTEVSVTYVRDNNNGWKVKDGTEAHGTTYANNEVTIPADVLDGSRANDTTANHPIKVSAADIAGNPAVEHTNSSVKDKAPTPAVDVDPNNGATGTSNTYKAPTLTAVDLSTSADKTAEKITISGQNSAIAGATLTLKKADGTPVTDKDGTPITTTADNNGNYSFVLEKEAENGAAATTPTAPAAGASGADTPKKVTTIESGYKISALKPDHSTSPDSQNIAVTEVARGTTVNKAQTHPNDNTAPEVQKDSSVNEHMGEVVFMLPISESAVNNGNATAGGAGAGTGSSTNAADKVAREGDRIKFMLEPQAANGNTVGGTGQPTAQPNATTASKLLELELKNPNATEAKDAWEVVQPTATAGAAPAPGQNGVTATKDNIEIEKVTEKDGKQYWKFTLRADKPVETTNPQADRPTETEGANPTGATGEPTTAATHKTTAKDDAYIKTLAERKRITGLKTGDKVKVTVEDYAGNVSSEVEGVVLDPTKIDKLLFFKGTAATANEKDPFKAHRLVGVEEAKSTTDTTTTTTQNGASGYNSGDVVFKVGVDHTAIRIEYTTPKWVNTLPAETEATTAGSPTPSTGTATASGFESKVIWAVKKDDGTWELRDNNNGKPADTQLADASTIGKAFEHKATDANAAAAPATAPATAPAASGAKDTEFDKTGWYIKLNADAVKDGSAVRAIAYDVDGNTKEATLFGVPEVKDEPAATTPAASTPAAAAPAPAPAPAPTTSSPSPADNQPSLRGEDMVADFDDATDTAVEKIDPVQNNSDNITITPKADDATAVIVEFETVSDSKLTDVIRNRLGLAGSSTGTNPQQAGTAVPAGDSKNYLVAMKTTTDTLVAKNGTEGATTQQEAQSNQDVQWKLFMYRPNPVSTGNGNTATAPSTSGKPDFSKVNGKDANLVEVPSEVATIDAATGKITLKKDVVKNGSTVNTQAIDAYGNMAEGKKDSISNTSPTFSPNVPEPKVQSLGLNKISVVPGALPYITEKKPTSTQPGNTGEIDDTPTDTLDGSNFKTEIDLSGGANFDNTPELIIEYQPATGTLGQTGYTEPKYVLKKGNGVTVNNGADGTTSGPTTTTTGNELKVGDKVTVNGTGNNGKSQTVTIESFDPKNGNLVLSGTEGHKVIAVAKKTVNTQTTSSGGSSSSSEVKSKEVSATFEGRDLTPNAADQATATANNDGSVTINPGADNTKVRIEYYEQQTNGANTGTNQAKVITLKKKQNGSGWEKDTSVNTNTGDDQHFDLSNGTIKLKADKVADGSAVKVVGITTINATAGTSTSQDIEAEPFSVNAGYDSGSVTTPTNNNNTITENGADINFGKGNGTVEFEDPDGGKVIITVKPKPDGSKELVDQNGFPVDDSVATIDDSGKVTVKPDAIKPGTGVTGTVVMPNTNGGTPTVTTVNVAPPTKPAQNTDAEFVLTSTKDNEFTVHLKNPSNVNGYMAKFKVLDTDTHQERDVYIKADAKRGQGSTGFTGGWNNPILNGAYGNDALSIFAKTEGDIYIELKDDGKGTLVVKSGTRYKLYADSSEEPKLTDVTSEKLKIEFKKNTSSSSFTTLKNNMASTSGVDQTDYLINKEAHPQGQNSTKPRTNSVDLDNATSQGDMLIKPRADHNKLNVSYVKEDGSIAKALLKKSTDKTKWEFHNISHATKEDFNLDDMNNIKLNWWALKDNERNGVKVQAFEDGKRPSHWVQETPGTDPVNPTNNNQPPVKENALDKVSDGGWGNKAKGDQNTIILNNDFEVRYWKHWDPKVNYYWDGGAPGLFLEKITANNGGRMFWSVLEKNGSDRQKTDYHNTVELTKALELLVDGDMGDWSRGYPNRPHEVKMFHHSWFAADSQRMRDSKKRIDAQNGSSQPQSADGQSDETNDALVFRNNLGSDQYDINDGRMFVDMGDGNNVIGVGVGNFRWHIYQKQEKKGHLKDRYKYFGDWETAEATQFGKHLASFESYHLANLFGGKFGGASGGRLYNSDLKFGKGDDALFIDGSFRDWHAGQYAVANATVEMGAGDDLLLMSRQNLDYFHDAVTGMIGNNSVINMGDGRDHIESVGFGGNAKIMLGNGNDSVSIARMIDSNTELSAGAGADVVHVHGEVRDGAKINLGDGDDVFIFGQNTERDHFGVVLFGGGESYGRFEGFLDGGDGYDIVKLYKHDETTIRSGNVTNLSTANIRGIEEIWLDNGASVDIRYDDLLADNVNGHIKIRAMGQAGSGSAGTANKSQRMVVDLGANNSNNDFSKDLTTKNGANGGSSGDYPTSEDSSVSPAKGNTQNKTWKFDHTVNADSNADGVTYNVFYFGGDSYNSVWIEEGIIVI</sequence>
<dbReference type="EMBL" id="MUYB01000030">
    <property type="protein sequence ID" value="OOS02745.1"/>
    <property type="molecule type" value="Genomic_DNA"/>
</dbReference>
<feature type="region of interest" description="Disordered" evidence="1">
    <location>
        <begin position="516"/>
        <end position="558"/>
    </location>
</feature>
<feature type="compositionally biased region" description="Low complexity" evidence="1">
    <location>
        <begin position="1698"/>
        <end position="1725"/>
    </location>
</feature>
<feature type="region of interest" description="Disordered" evidence="1">
    <location>
        <begin position="1646"/>
        <end position="1782"/>
    </location>
</feature>
<name>A0A1T0AXX1_9PAST</name>
<feature type="region of interest" description="Disordered" evidence="1">
    <location>
        <begin position="1199"/>
        <end position="1227"/>
    </location>
</feature>
<feature type="region of interest" description="Disordered" evidence="1">
    <location>
        <begin position="2685"/>
        <end position="2704"/>
    </location>
</feature>
<feature type="region of interest" description="Disordered" evidence="1">
    <location>
        <begin position="1471"/>
        <end position="1507"/>
    </location>
</feature>
<feature type="compositionally biased region" description="Basic and acidic residues" evidence="1">
    <location>
        <begin position="1482"/>
        <end position="1495"/>
    </location>
</feature>
<feature type="region of interest" description="Disordered" evidence="1">
    <location>
        <begin position="2581"/>
        <end position="2609"/>
    </location>
</feature>
<feature type="compositionally biased region" description="Low complexity" evidence="1">
    <location>
        <begin position="1678"/>
        <end position="1690"/>
    </location>
</feature>
<feature type="compositionally biased region" description="Low complexity" evidence="1">
    <location>
        <begin position="2685"/>
        <end position="2702"/>
    </location>
</feature>
<feature type="region of interest" description="Disordered" evidence="1">
    <location>
        <begin position="4192"/>
        <end position="4218"/>
    </location>
</feature>
<feature type="region of interest" description="Disordered" evidence="1">
    <location>
        <begin position="2910"/>
        <end position="2946"/>
    </location>
</feature>
<feature type="region of interest" description="Disordered" evidence="1">
    <location>
        <begin position="4739"/>
        <end position="4775"/>
    </location>
</feature>
<comment type="caution">
    <text evidence="2">The sequence shown here is derived from an EMBL/GenBank/DDBJ whole genome shotgun (WGS) entry which is preliminary data.</text>
</comment>
<gene>
    <name evidence="2" type="ORF">B0188_07555</name>
</gene>
<feature type="compositionally biased region" description="Polar residues" evidence="1">
    <location>
        <begin position="1760"/>
        <end position="1770"/>
    </location>
</feature>
<feature type="compositionally biased region" description="Polar residues" evidence="1">
    <location>
        <begin position="1387"/>
        <end position="1396"/>
    </location>
</feature>
<dbReference type="Proteomes" id="UP000190023">
    <property type="component" value="Unassembled WGS sequence"/>
</dbReference>
<feature type="region of interest" description="Disordered" evidence="1">
    <location>
        <begin position="4352"/>
        <end position="4374"/>
    </location>
</feature>
<feature type="region of interest" description="Disordered" evidence="1">
    <location>
        <begin position="3210"/>
        <end position="3254"/>
    </location>
</feature>
<feature type="compositionally biased region" description="Low complexity" evidence="1">
    <location>
        <begin position="2928"/>
        <end position="2945"/>
    </location>
</feature>
<feature type="compositionally biased region" description="Low complexity" evidence="1">
    <location>
        <begin position="1329"/>
        <end position="1386"/>
    </location>
</feature>
<feature type="region of interest" description="Disordered" evidence="1">
    <location>
        <begin position="965"/>
        <end position="1017"/>
    </location>
</feature>
<feature type="region of interest" description="Disordered" evidence="1">
    <location>
        <begin position="2144"/>
        <end position="2174"/>
    </location>
</feature>
<feature type="compositionally biased region" description="Low complexity" evidence="1">
    <location>
        <begin position="3216"/>
        <end position="3230"/>
    </location>
</feature>
<organism evidence="2 3">
    <name type="scientific">[Haemophilus] felis</name>
    <dbReference type="NCBI Taxonomy" id="123822"/>
    <lineage>
        <taxon>Bacteria</taxon>
        <taxon>Pseudomonadati</taxon>
        <taxon>Pseudomonadota</taxon>
        <taxon>Gammaproteobacteria</taxon>
        <taxon>Pasteurellales</taxon>
        <taxon>Pasteurellaceae</taxon>
    </lineage>
</organism>
<feature type="compositionally biased region" description="Low complexity" evidence="1">
    <location>
        <begin position="3650"/>
        <end position="3659"/>
    </location>
</feature>
<reference evidence="2 3" key="1">
    <citation type="submission" date="2017-02" db="EMBL/GenBank/DDBJ databases">
        <title>Draft genome sequence of Haemophilus felis CCUG 31170 type strain.</title>
        <authorList>
            <person name="Engstrom-Jakobsson H."/>
            <person name="Salva-Serra F."/>
            <person name="Thorell K."/>
            <person name="Gonzales-Siles L."/>
            <person name="Karlsson R."/>
            <person name="Boulund F."/>
            <person name="Engstrand L."/>
            <person name="Kristiansson E."/>
            <person name="Moore E."/>
        </authorList>
    </citation>
    <scope>NUCLEOTIDE SEQUENCE [LARGE SCALE GENOMIC DNA]</scope>
    <source>
        <strain evidence="2 3">CCUG 31170</strain>
    </source>
</reference>
<feature type="compositionally biased region" description="Basic and acidic residues" evidence="1">
    <location>
        <begin position="1260"/>
        <end position="1282"/>
    </location>
</feature>
<feature type="compositionally biased region" description="Low complexity" evidence="1">
    <location>
        <begin position="3146"/>
        <end position="3161"/>
    </location>
</feature>
<feature type="compositionally biased region" description="Polar residues" evidence="1">
    <location>
        <begin position="4757"/>
        <end position="4775"/>
    </location>
</feature>
<feature type="region of interest" description="Disordered" evidence="1">
    <location>
        <begin position="1245"/>
        <end position="1282"/>
    </location>
</feature>
<feature type="compositionally biased region" description="Basic and acidic residues" evidence="1">
    <location>
        <begin position="1646"/>
        <end position="1658"/>
    </location>
</feature>
<feature type="region of interest" description="Disordered" evidence="1">
    <location>
        <begin position="2743"/>
        <end position="2763"/>
    </location>
</feature>
<dbReference type="STRING" id="123822.B0188_07555"/>
<feature type="region of interest" description="Disordered" evidence="1">
    <location>
        <begin position="3497"/>
        <end position="3520"/>
    </location>
</feature>
<feature type="compositionally biased region" description="Polar residues" evidence="1">
    <location>
        <begin position="4359"/>
        <end position="4370"/>
    </location>
</feature>
<evidence type="ECO:0000313" key="3">
    <source>
        <dbReference type="Proteomes" id="UP000190023"/>
    </source>
</evidence>
<feature type="compositionally biased region" description="Low complexity" evidence="1">
    <location>
        <begin position="965"/>
        <end position="975"/>
    </location>
</feature>
<feature type="compositionally biased region" description="Polar residues" evidence="1">
    <location>
        <begin position="1249"/>
        <end position="1259"/>
    </location>
</feature>
<feature type="region of interest" description="Disordered" evidence="1">
    <location>
        <begin position="1531"/>
        <end position="1557"/>
    </location>
</feature>
<protein>
    <submittedName>
        <fullName evidence="2">Uncharacterized protein</fullName>
    </submittedName>
</protein>
<feature type="region of interest" description="Disordered" evidence="1">
    <location>
        <begin position="1319"/>
        <end position="1452"/>
    </location>
</feature>
<feature type="compositionally biased region" description="Gly residues" evidence="1">
    <location>
        <begin position="1726"/>
        <end position="1735"/>
    </location>
</feature>
<feature type="compositionally biased region" description="Basic and acidic residues" evidence="1">
    <location>
        <begin position="548"/>
        <end position="558"/>
    </location>
</feature>
<feature type="compositionally biased region" description="Low complexity" evidence="1">
    <location>
        <begin position="538"/>
        <end position="547"/>
    </location>
</feature>
<feature type="compositionally biased region" description="Polar residues" evidence="1">
    <location>
        <begin position="2743"/>
        <end position="2756"/>
    </location>
</feature>
<feature type="region of interest" description="Disordered" evidence="1">
    <location>
        <begin position="3645"/>
        <end position="3678"/>
    </location>
</feature>
<evidence type="ECO:0000256" key="1">
    <source>
        <dbReference type="SAM" id="MobiDB-lite"/>
    </source>
</evidence>
<feature type="compositionally biased region" description="Low complexity" evidence="1">
    <location>
        <begin position="4208"/>
        <end position="4218"/>
    </location>
</feature>
<proteinExistence type="predicted"/>
<feature type="compositionally biased region" description="Low complexity" evidence="1">
    <location>
        <begin position="1397"/>
        <end position="1407"/>
    </location>
</feature>
<dbReference type="OrthoDB" id="5672272at2"/>